<accession>A0ABV8EI21</accession>
<sequence>MNYTTMSTRFYPILIILIAFGCIEKINKEEPSLSSRTEWAKVDDIATSIYSVSQQGGNINLLSGDHLYYNYNFKGSESKTFNYTAHQTRPGWFRLPISENFLVTRTEIEINVFAINPNGVSAPLTINPKTLDDTFVRFEDTAYWSGYGAFGLTETGNVLIPYRTIRNGLAENNPSFLLISLAKENNAIVIKETKVIKPNVISYYDSVNVLFANDDFFLVRVGNRIVSIDTRGNYRVEANADGAKFVKLADRIVGVGYSNNSKETSIFEMNLDGSNFMTKVKTVVKENLLSYNYTAVDNRIIAFLDDKIFELTNINNKPDLRELNNSKLEDTFISAIFVTNDQKITITTHCRTLCGGIYEKDLDKFFEFKNTNN</sequence>
<evidence type="ECO:0000313" key="1">
    <source>
        <dbReference type="EMBL" id="MFC3975722.1"/>
    </source>
</evidence>
<dbReference type="EMBL" id="JBHSAV010000016">
    <property type="protein sequence ID" value="MFC3975722.1"/>
    <property type="molecule type" value="Genomic_DNA"/>
</dbReference>
<gene>
    <name evidence="1" type="ORF">ACFOUP_05005</name>
</gene>
<dbReference type="Proteomes" id="UP001595766">
    <property type="component" value="Unassembled WGS sequence"/>
</dbReference>
<evidence type="ECO:0008006" key="3">
    <source>
        <dbReference type="Google" id="ProtNLM"/>
    </source>
</evidence>
<comment type="caution">
    <text evidence="1">The sequence shown here is derived from an EMBL/GenBank/DDBJ whole genome shotgun (WGS) entry which is preliminary data.</text>
</comment>
<reference evidence="2" key="1">
    <citation type="journal article" date="2019" name="Int. J. Syst. Evol. Microbiol.">
        <title>The Global Catalogue of Microorganisms (GCM) 10K type strain sequencing project: providing services to taxonomists for standard genome sequencing and annotation.</title>
        <authorList>
            <consortium name="The Broad Institute Genomics Platform"/>
            <consortium name="The Broad Institute Genome Sequencing Center for Infectious Disease"/>
            <person name="Wu L."/>
            <person name="Ma J."/>
        </authorList>
    </citation>
    <scope>NUCLEOTIDE SEQUENCE [LARGE SCALE GENOMIC DNA]</scope>
    <source>
        <strain evidence="2">CECT 8551</strain>
    </source>
</reference>
<dbReference type="RefSeq" id="WP_241295911.1">
    <property type="nucleotide sequence ID" value="NZ_JAKZGR010000011.1"/>
</dbReference>
<evidence type="ECO:0000313" key="2">
    <source>
        <dbReference type="Proteomes" id="UP001595766"/>
    </source>
</evidence>
<protein>
    <recommendedName>
        <fullName evidence="3">TolB-like 6-blade propeller-like</fullName>
    </recommendedName>
</protein>
<proteinExistence type="predicted"/>
<name>A0ABV8EI21_9BACT</name>
<keyword evidence="2" id="KW-1185">Reference proteome</keyword>
<organism evidence="1 2">
    <name type="scientific">Belliella kenyensis</name>
    <dbReference type="NCBI Taxonomy" id="1472724"/>
    <lineage>
        <taxon>Bacteria</taxon>
        <taxon>Pseudomonadati</taxon>
        <taxon>Bacteroidota</taxon>
        <taxon>Cytophagia</taxon>
        <taxon>Cytophagales</taxon>
        <taxon>Cyclobacteriaceae</taxon>
        <taxon>Belliella</taxon>
    </lineage>
</organism>